<reference evidence="2 3" key="2">
    <citation type="journal article" date="2017" name="Syst. Appl. Microbiol.">
        <title>Soybeans inoculated with root zone soils of Canadian native legumes harbour diverse and novel Bradyrhizobium spp. that possess agricultural potential.</title>
        <authorList>
            <person name="Bromfield E.S.P."/>
            <person name="Cloutier S."/>
            <person name="Tambong J.T."/>
            <person name="Tran Thi T.V."/>
        </authorList>
    </citation>
    <scope>NUCLEOTIDE SEQUENCE [LARGE SCALE GENOMIC DNA]</scope>
    <source>
        <strain evidence="2 3">OO99</strain>
    </source>
</reference>
<sequence>MAVDNKDRLLPPGLLSGLLFFAVVLAGSGYIVFSKLHDFAPQLVTTVPVLIMIGYALLLGLARLFRLRDDQSGDNLYYMGFLFTLTSLGVSLYQFSPEGGSEQIVKNFGIAIASTIAGVALRIFFNQMRRDPIEVEATARLELAEASRKVKVELESTILEFSSFRRMTQQSLGDALDELKETLGETRKELAGEIKDFAVTARQPLEDASKRSGEALNMMNSHATRTFEAMSKQLEEQGDRLSKSTAAMIKAIDTVVGKLTSLQTPEQIIEIKLAPMIQGLSRAVNSFNKSAETQAKAMDENLRQTQALAAALNGLMNEIRAENAERYATGPWAGRGHNT</sequence>
<evidence type="ECO:0000313" key="2">
    <source>
        <dbReference type="EMBL" id="AWL93039.1"/>
    </source>
</evidence>
<reference evidence="2 3" key="1">
    <citation type="journal article" date="2014" name="Int. J. Syst. Evol. Microbiol.">
        <title>Bradyrhizobium ottawaense sp. nov., a symbiotic nitrogen fixing bacterium from root nodules of soybeans in Canada.</title>
        <authorList>
            <person name="Yu X."/>
            <person name="Cloutier S."/>
            <person name="Tambong J.T."/>
            <person name="Bromfield E.S."/>
        </authorList>
    </citation>
    <scope>NUCLEOTIDE SEQUENCE [LARGE SCALE GENOMIC DNA]</scope>
    <source>
        <strain evidence="2 3">OO99</strain>
    </source>
</reference>
<feature type="transmembrane region" description="Helical" evidence="1">
    <location>
        <begin position="12"/>
        <end position="33"/>
    </location>
</feature>
<accession>A0A2U8P5P1</accession>
<dbReference type="RefSeq" id="WP_095425398.1">
    <property type="nucleotide sequence ID" value="NZ_CP029425.2"/>
</dbReference>
<dbReference type="GeneID" id="92963576"/>
<feature type="transmembrane region" description="Helical" evidence="1">
    <location>
        <begin position="39"/>
        <end position="64"/>
    </location>
</feature>
<evidence type="ECO:0000256" key="1">
    <source>
        <dbReference type="SAM" id="Phobius"/>
    </source>
</evidence>
<feature type="transmembrane region" description="Helical" evidence="1">
    <location>
        <begin position="108"/>
        <end position="125"/>
    </location>
</feature>
<evidence type="ECO:0000313" key="3">
    <source>
        <dbReference type="Proteomes" id="UP000215703"/>
    </source>
</evidence>
<protein>
    <submittedName>
        <fullName evidence="2">Uncharacterized protein</fullName>
    </submittedName>
</protein>
<feature type="transmembrane region" description="Helical" evidence="1">
    <location>
        <begin position="76"/>
        <end position="96"/>
    </location>
</feature>
<name>A0A2U8P5P1_9BRAD</name>
<keyword evidence="1" id="KW-0812">Transmembrane</keyword>
<organism evidence="2 3">
    <name type="scientific">Bradyrhizobium ottawaense</name>
    <dbReference type="NCBI Taxonomy" id="931866"/>
    <lineage>
        <taxon>Bacteria</taxon>
        <taxon>Pseudomonadati</taxon>
        <taxon>Pseudomonadota</taxon>
        <taxon>Alphaproteobacteria</taxon>
        <taxon>Hyphomicrobiales</taxon>
        <taxon>Nitrobacteraceae</taxon>
        <taxon>Bradyrhizobium</taxon>
    </lineage>
</organism>
<dbReference type="Proteomes" id="UP000215703">
    <property type="component" value="Chromosome"/>
</dbReference>
<proteinExistence type="predicted"/>
<keyword evidence="1" id="KW-0472">Membrane</keyword>
<gene>
    <name evidence="2" type="ORF">CIT37_13120</name>
</gene>
<dbReference type="KEGG" id="bot:CIT37_13120"/>
<dbReference type="EMBL" id="CP029425">
    <property type="protein sequence ID" value="AWL93039.1"/>
    <property type="molecule type" value="Genomic_DNA"/>
</dbReference>
<keyword evidence="1" id="KW-1133">Transmembrane helix</keyword>
<dbReference type="AlphaFoldDB" id="A0A2U8P5P1"/>